<evidence type="ECO:0000313" key="2">
    <source>
        <dbReference type="Proteomes" id="UP000015104"/>
    </source>
</evidence>
<name>T1KNE9_TETUR</name>
<evidence type="ECO:0000313" key="1">
    <source>
        <dbReference type="EnsemblMetazoa" id="tetur16g00740.1"/>
    </source>
</evidence>
<reference evidence="2" key="1">
    <citation type="submission" date="2011-08" db="EMBL/GenBank/DDBJ databases">
        <authorList>
            <person name="Rombauts S."/>
        </authorList>
    </citation>
    <scope>NUCLEOTIDE SEQUENCE</scope>
    <source>
        <strain evidence="2">London</strain>
    </source>
</reference>
<dbReference type="Proteomes" id="UP000015104">
    <property type="component" value="Unassembled WGS sequence"/>
</dbReference>
<accession>T1KNE9</accession>
<dbReference type="EMBL" id="CAEY01000276">
    <property type="status" value="NOT_ANNOTATED_CDS"/>
    <property type="molecule type" value="Genomic_DNA"/>
</dbReference>
<organism evidence="1 2">
    <name type="scientific">Tetranychus urticae</name>
    <name type="common">Two-spotted spider mite</name>
    <dbReference type="NCBI Taxonomy" id="32264"/>
    <lineage>
        <taxon>Eukaryota</taxon>
        <taxon>Metazoa</taxon>
        <taxon>Ecdysozoa</taxon>
        <taxon>Arthropoda</taxon>
        <taxon>Chelicerata</taxon>
        <taxon>Arachnida</taxon>
        <taxon>Acari</taxon>
        <taxon>Acariformes</taxon>
        <taxon>Trombidiformes</taxon>
        <taxon>Prostigmata</taxon>
        <taxon>Eleutherengona</taxon>
        <taxon>Raphignathae</taxon>
        <taxon>Tetranychoidea</taxon>
        <taxon>Tetranychidae</taxon>
        <taxon>Tetranychus</taxon>
    </lineage>
</organism>
<sequence>MMKNTKNLFQSQKTFRITHKLFQRGSRTKIASPIRRT</sequence>
<dbReference type="HOGENOM" id="CLU_3351685_0_0_1"/>
<reference evidence="1" key="2">
    <citation type="submission" date="2015-06" db="UniProtKB">
        <authorList>
            <consortium name="EnsemblMetazoa"/>
        </authorList>
    </citation>
    <scope>IDENTIFICATION</scope>
</reference>
<protein>
    <submittedName>
        <fullName evidence="1">Uncharacterized protein</fullName>
    </submittedName>
</protein>
<proteinExistence type="predicted"/>
<dbReference type="AlphaFoldDB" id="T1KNE9"/>
<keyword evidence="2" id="KW-1185">Reference proteome</keyword>
<dbReference type="EnsemblMetazoa" id="tetur16g00740.1">
    <property type="protein sequence ID" value="tetur16g00740.1"/>
    <property type="gene ID" value="tetur16g00740"/>
</dbReference>